<keyword evidence="1" id="KW-1133">Transmembrane helix</keyword>
<keyword evidence="1" id="KW-0812">Transmembrane</keyword>
<evidence type="ECO:0000256" key="1">
    <source>
        <dbReference type="SAM" id="Phobius"/>
    </source>
</evidence>
<comment type="caution">
    <text evidence="2">The sequence shown here is derived from an EMBL/GenBank/DDBJ whole genome shotgun (WGS) entry which is preliminary data.</text>
</comment>
<dbReference type="EMBL" id="JBJNUY010000081">
    <property type="protein sequence ID" value="MFL9002883.1"/>
    <property type="molecule type" value="Genomic_DNA"/>
</dbReference>
<sequence>VLVVQSSMPVAVFNYLYALRGNRSPDQVASLVLCSALLSFALIPLLLAWWLPALR</sequence>
<protein>
    <submittedName>
        <fullName evidence="2">AEC family transporter</fullName>
    </submittedName>
</protein>
<proteinExistence type="predicted"/>
<accession>A0ABW8WD90</accession>
<evidence type="ECO:0000313" key="3">
    <source>
        <dbReference type="Proteomes" id="UP001628646"/>
    </source>
</evidence>
<keyword evidence="3" id="KW-1185">Reference proteome</keyword>
<keyword evidence="1" id="KW-0472">Membrane</keyword>
<gene>
    <name evidence="2" type="ORF">ACJ8NA_30160</name>
</gene>
<feature type="transmembrane region" description="Helical" evidence="1">
    <location>
        <begin position="28"/>
        <end position="51"/>
    </location>
</feature>
<feature type="non-terminal residue" evidence="2">
    <location>
        <position position="1"/>
    </location>
</feature>
<name>A0ABW8WD90_9PSED</name>
<organism evidence="2 3">
    <name type="scientific">Pseudomonas azerbaijanorientalis</name>
    <dbReference type="NCBI Taxonomy" id="2842350"/>
    <lineage>
        <taxon>Bacteria</taxon>
        <taxon>Pseudomonadati</taxon>
        <taxon>Pseudomonadota</taxon>
        <taxon>Gammaproteobacteria</taxon>
        <taxon>Pseudomonadales</taxon>
        <taxon>Pseudomonadaceae</taxon>
        <taxon>Pseudomonas</taxon>
    </lineage>
</organism>
<dbReference type="Proteomes" id="UP001628646">
    <property type="component" value="Unassembled WGS sequence"/>
</dbReference>
<reference evidence="2 3" key="1">
    <citation type="submission" date="2024-12" db="EMBL/GenBank/DDBJ databases">
        <title>Pseudomonas species isolated from Lotus nodules promote plant growth.</title>
        <authorList>
            <person name="Yu Y.-H."/>
            <person name="Kurtenbach J."/>
            <person name="Crosbie D."/>
            <person name="Brachmann A."/>
            <person name="Marin M."/>
        </authorList>
    </citation>
    <scope>NUCLEOTIDE SEQUENCE [LARGE SCALE GENOMIC DNA]</scope>
    <source>
        <strain evidence="2 3">PLb11B</strain>
    </source>
</reference>
<evidence type="ECO:0000313" key="2">
    <source>
        <dbReference type="EMBL" id="MFL9002883.1"/>
    </source>
</evidence>